<reference evidence="11" key="1">
    <citation type="submission" date="2023-06" db="EMBL/GenBank/DDBJ databases">
        <authorList>
            <person name="Delattre M."/>
        </authorList>
    </citation>
    <scope>NUCLEOTIDE SEQUENCE</scope>
    <source>
        <strain evidence="11">AF72</strain>
    </source>
</reference>
<name>A0AA36DGF4_9BILA</name>
<dbReference type="AlphaFoldDB" id="A0AA36DGF4"/>
<dbReference type="GO" id="GO:0045047">
    <property type="term" value="P:protein targeting to ER"/>
    <property type="evidence" value="ECO:0007669"/>
    <property type="project" value="TreeGrafter"/>
</dbReference>
<dbReference type="PROSITE" id="PS51257">
    <property type="entry name" value="PROKAR_LIPOPROTEIN"/>
    <property type="match status" value="1"/>
</dbReference>
<dbReference type="PANTHER" id="PTHR12804">
    <property type="entry name" value="MICROSOMAL SIGNAL PEPTIDASE 23 KD SUBUNIT SPC22/23"/>
    <property type="match status" value="1"/>
</dbReference>
<dbReference type="Proteomes" id="UP001177023">
    <property type="component" value="Unassembled WGS sequence"/>
</dbReference>
<feature type="signal peptide" evidence="10">
    <location>
        <begin position="1"/>
        <end position="25"/>
    </location>
</feature>
<organism evidence="11 12">
    <name type="scientific">Mesorhabditis spiculigera</name>
    <dbReference type="NCBI Taxonomy" id="96644"/>
    <lineage>
        <taxon>Eukaryota</taxon>
        <taxon>Metazoa</taxon>
        <taxon>Ecdysozoa</taxon>
        <taxon>Nematoda</taxon>
        <taxon>Chromadorea</taxon>
        <taxon>Rhabditida</taxon>
        <taxon>Rhabditina</taxon>
        <taxon>Rhabditomorpha</taxon>
        <taxon>Rhabditoidea</taxon>
        <taxon>Rhabditidae</taxon>
        <taxon>Mesorhabditinae</taxon>
        <taxon>Mesorhabditis</taxon>
    </lineage>
</organism>
<dbReference type="GO" id="GO:0005787">
    <property type="term" value="C:signal peptidase complex"/>
    <property type="evidence" value="ECO:0007669"/>
    <property type="project" value="InterPro"/>
</dbReference>
<keyword evidence="10" id="KW-0732">Signal</keyword>
<accession>A0AA36DGF4</accession>
<evidence type="ECO:0000256" key="4">
    <source>
        <dbReference type="ARBA" id="ARBA00022824"/>
    </source>
</evidence>
<dbReference type="InterPro" id="IPR007653">
    <property type="entry name" value="SPC3"/>
</dbReference>
<evidence type="ECO:0000256" key="6">
    <source>
        <dbReference type="ARBA" id="ARBA00022989"/>
    </source>
</evidence>
<feature type="chain" id="PRO_5041250628" description="Signal peptidase complex subunit 3" evidence="10">
    <location>
        <begin position="26"/>
        <end position="179"/>
    </location>
</feature>
<sequence length="179" mass="20418">MHSAYSRGNALFAFMLWVLSAVTFACFLSTVFLDSSVKVDVTVSNPRVRSVVDYASSTEQSDLGLLDFSINVDLTPVFNWNVKQVFLYLVAEYSTSENPVNQVVLWDKIVLRATRVVIDERRVQPKYYFLDDGNHLLNHKNVSLILRYNIVPNSGYLRLAQAKEHTVMTFPSTYTTSKH</sequence>
<comment type="similarity">
    <text evidence="2">Belongs to the SPCS3 family.</text>
</comment>
<comment type="subcellular location">
    <subcellularLocation>
        <location evidence="1">Endoplasmic reticulum membrane</location>
        <topology evidence="1">Single-pass type II membrane protein</topology>
    </subcellularLocation>
</comment>
<dbReference type="EMBL" id="CATQJA010002706">
    <property type="protein sequence ID" value="CAJ0585719.1"/>
    <property type="molecule type" value="Genomic_DNA"/>
</dbReference>
<evidence type="ECO:0000256" key="7">
    <source>
        <dbReference type="ARBA" id="ARBA00023136"/>
    </source>
</evidence>
<keyword evidence="4" id="KW-0256">Endoplasmic reticulum</keyword>
<comment type="function">
    <text evidence="9">Essential component of the signal peptidase complex (SPC) which catalyzes the cleavage of N-terminal signal sequences from nascent proteins as they are translocated into the lumen of the endoplasmic reticulum. Essential for the SPC catalytic activity, possibly by stabilizing and positioning the active center of the complex close to the lumenal surface.</text>
</comment>
<comment type="caution">
    <text evidence="11">The sequence shown here is derived from an EMBL/GenBank/DDBJ whole genome shotgun (WGS) entry which is preliminary data.</text>
</comment>
<evidence type="ECO:0000313" key="12">
    <source>
        <dbReference type="Proteomes" id="UP001177023"/>
    </source>
</evidence>
<keyword evidence="3" id="KW-0812">Transmembrane</keyword>
<evidence type="ECO:0000256" key="3">
    <source>
        <dbReference type="ARBA" id="ARBA00022692"/>
    </source>
</evidence>
<keyword evidence="6" id="KW-1133">Transmembrane helix</keyword>
<evidence type="ECO:0000256" key="9">
    <source>
        <dbReference type="ARBA" id="ARBA00046080"/>
    </source>
</evidence>
<dbReference type="GO" id="GO:0006465">
    <property type="term" value="P:signal peptide processing"/>
    <property type="evidence" value="ECO:0007669"/>
    <property type="project" value="InterPro"/>
</dbReference>
<evidence type="ECO:0000313" key="11">
    <source>
        <dbReference type="EMBL" id="CAJ0585719.1"/>
    </source>
</evidence>
<evidence type="ECO:0000256" key="5">
    <source>
        <dbReference type="ARBA" id="ARBA00022968"/>
    </source>
</evidence>
<dbReference type="PIRSF" id="PIRSF016089">
    <property type="entry name" value="SPC22"/>
    <property type="match status" value="1"/>
</dbReference>
<gene>
    <name evidence="11" type="ORF">MSPICULIGERA_LOCUS23731</name>
</gene>
<evidence type="ECO:0000256" key="10">
    <source>
        <dbReference type="SAM" id="SignalP"/>
    </source>
</evidence>
<keyword evidence="5" id="KW-0735">Signal-anchor</keyword>
<evidence type="ECO:0000256" key="8">
    <source>
        <dbReference type="ARBA" id="ARBA00029556"/>
    </source>
</evidence>
<proteinExistence type="inferred from homology"/>
<dbReference type="PANTHER" id="PTHR12804:SF0">
    <property type="entry name" value="SIGNAL PEPTIDASE COMPLEX SUBUNIT 3"/>
    <property type="match status" value="1"/>
</dbReference>
<keyword evidence="7" id="KW-0472">Membrane</keyword>
<feature type="non-terminal residue" evidence="11">
    <location>
        <position position="179"/>
    </location>
</feature>
<dbReference type="Pfam" id="PF04573">
    <property type="entry name" value="SPC22"/>
    <property type="match status" value="1"/>
</dbReference>
<protein>
    <recommendedName>
        <fullName evidence="8">Signal peptidase complex subunit 3</fullName>
    </recommendedName>
</protein>
<evidence type="ECO:0000256" key="2">
    <source>
        <dbReference type="ARBA" id="ARBA00009289"/>
    </source>
</evidence>
<evidence type="ECO:0000256" key="1">
    <source>
        <dbReference type="ARBA" id="ARBA00004648"/>
    </source>
</evidence>
<keyword evidence="12" id="KW-1185">Reference proteome</keyword>